<keyword evidence="2" id="KW-1185">Reference proteome</keyword>
<reference evidence="2" key="1">
    <citation type="submission" date="2015-07" db="EMBL/GenBank/DDBJ databases">
        <title>Near-Complete Genome Sequence of the Cellulolytic Bacterium Bacteroides (Pseudobacteroides) cellulosolvens ATCC 35603.</title>
        <authorList>
            <person name="Dassa B."/>
            <person name="Utturkar S.M."/>
            <person name="Klingeman D.M."/>
            <person name="Hurt R.A."/>
            <person name="Keller M."/>
            <person name="Xu J."/>
            <person name="Reddy Y.H.K."/>
            <person name="Borovok I."/>
            <person name="Grinberg I.R."/>
            <person name="Lamed R."/>
            <person name="Zhivin O."/>
            <person name="Bayer E.A."/>
            <person name="Brown S.D."/>
        </authorList>
    </citation>
    <scope>NUCLEOTIDE SEQUENCE [LARGE SCALE GENOMIC DNA]</scope>
    <source>
        <strain evidence="2">DSM 2933</strain>
    </source>
</reference>
<dbReference type="EMBL" id="LGTC01000001">
    <property type="protein sequence ID" value="KNY27939.1"/>
    <property type="molecule type" value="Genomic_DNA"/>
</dbReference>
<evidence type="ECO:0000313" key="1">
    <source>
        <dbReference type="EMBL" id="KNY27939.1"/>
    </source>
</evidence>
<evidence type="ECO:0000313" key="2">
    <source>
        <dbReference type="Proteomes" id="UP000036923"/>
    </source>
</evidence>
<sequence length="604" mass="70064">MLTDNETAICDSLYQYINFDLPEYLSPEIFTKTTLEELGEFYFNKAISSVDGANDKLLSIVIKSTLNNKELSMPNDFHISLCKIVGIKELPKDKLLIVQHEYDKIFVQQYGSVLHKIDAKINVINTQLQSIKSSIASVESKTPSLSLVRDVATEESLLLDYHRECNELRTQKEMILFSKQHMERQMNCFCNLGEPQSVCYAIQGLALKLSKDTVMNVSLEFSLYKDVLEIAEDHLDRPYALFFKVKLYTAIDALHKNWHRSIHTKSDEERVAELNLAKAKIPSIDKLHIQKNSNPQLYLNTLRKFIQEHDVVNELSQLLEKSVCLRERKDVLLKSVTLFQCNDFIIFNHIIPLQIEGMFGDFLKDSTTFNRFTNLTIYVNDVLKEKIQHLQDVQADIYPEVIEYFMYYFNNIIRNRIAHGNYKALFNNGISAEIFAHELLLDLSILVHMLSRKSETDKMHRFISGYKSHYAMLIKSEDNPHFGAMFNDMIGDKIISGYDSIEKNRPLQVAYWLVNPYYEKIYESTGNKADLIELRNDFLSKEFWIYVVDTLNDRIENNFGYQSINMEFLSVVNGLFKCNITPEVRVLLGETNAALQKIKLMQNS</sequence>
<gene>
    <name evidence="1" type="ORF">Bccel_3210</name>
</gene>
<name>A0A0L6JQ75_9FIRM</name>
<protein>
    <submittedName>
        <fullName evidence="1">Uncharacterized protein</fullName>
    </submittedName>
</protein>
<proteinExistence type="predicted"/>
<dbReference type="eggNOG" id="ENOG5032VCV">
    <property type="taxonomic scope" value="Bacteria"/>
</dbReference>
<dbReference type="Proteomes" id="UP000036923">
    <property type="component" value="Unassembled WGS sequence"/>
</dbReference>
<dbReference type="AlphaFoldDB" id="A0A0L6JQ75"/>
<accession>A0A0L6JQ75</accession>
<dbReference type="OrthoDB" id="2082864at2"/>
<dbReference type="RefSeq" id="WP_036945834.1">
    <property type="nucleotide sequence ID" value="NZ_JQKC01000081.1"/>
</dbReference>
<organism evidence="1 2">
    <name type="scientific">Pseudobacteroides cellulosolvens ATCC 35603 = DSM 2933</name>
    <dbReference type="NCBI Taxonomy" id="398512"/>
    <lineage>
        <taxon>Bacteria</taxon>
        <taxon>Bacillati</taxon>
        <taxon>Bacillota</taxon>
        <taxon>Clostridia</taxon>
        <taxon>Eubacteriales</taxon>
        <taxon>Oscillospiraceae</taxon>
        <taxon>Pseudobacteroides</taxon>
    </lineage>
</organism>
<comment type="caution">
    <text evidence="1">The sequence shown here is derived from an EMBL/GenBank/DDBJ whole genome shotgun (WGS) entry which is preliminary data.</text>
</comment>